<feature type="non-terminal residue" evidence="11">
    <location>
        <position position="290"/>
    </location>
</feature>
<feature type="domain" description="EGF-like" evidence="9">
    <location>
        <begin position="59"/>
        <end position="91"/>
    </location>
</feature>
<accession>A0A0T6B905</accession>
<evidence type="ECO:0000313" key="11">
    <source>
        <dbReference type="EMBL" id="KRT83823.1"/>
    </source>
</evidence>
<evidence type="ECO:0000256" key="2">
    <source>
        <dbReference type="ARBA" id="ARBA00022525"/>
    </source>
</evidence>
<keyword evidence="7" id="KW-0325">Glycoprotein</keyword>
<comment type="caution">
    <text evidence="11">The sequence shown here is derived from an EMBL/GenBank/DDBJ whole genome shotgun (WGS) entry which is preliminary data.</text>
</comment>
<dbReference type="FunFam" id="2.10.25.10:FF:000003">
    <property type="entry name" value="fibrillin-1 isoform X1"/>
    <property type="match status" value="1"/>
</dbReference>
<dbReference type="GO" id="GO:0005576">
    <property type="term" value="C:extracellular region"/>
    <property type="evidence" value="ECO:0007669"/>
    <property type="project" value="UniProtKB-SubCell"/>
</dbReference>
<dbReference type="InterPro" id="IPR000152">
    <property type="entry name" value="EGF-type_Asp/Asn_hydroxyl_site"/>
</dbReference>
<dbReference type="PROSITE" id="PS00010">
    <property type="entry name" value="ASX_HYDROXYL"/>
    <property type="match status" value="2"/>
</dbReference>
<feature type="domain" description="EGF-like" evidence="9">
    <location>
        <begin position="200"/>
        <end position="240"/>
    </location>
</feature>
<dbReference type="PANTHER" id="PTHR24040:SF16">
    <property type="entry name" value="FIBRILLIN-2-LIKE PROTEIN"/>
    <property type="match status" value="1"/>
</dbReference>
<dbReference type="SUPFAM" id="SSF57581">
    <property type="entry name" value="TB module/8-cys domain"/>
    <property type="match status" value="2"/>
</dbReference>
<feature type="disulfide bond" evidence="8">
    <location>
        <begin position="63"/>
        <end position="73"/>
    </location>
</feature>
<dbReference type="Proteomes" id="UP000051574">
    <property type="component" value="Unassembled WGS sequence"/>
</dbReference>
<evidence type="ECO:0000256" key="6">
    <source>
        <dbReference type="ARBA" id="ARBA00023157"/>
    </source>
</evidence>
<reference evidence="11 12" key="1">
    <citation type="submission" date="2015-09" db="EMBL/GenBank/DDBJ databases">
        <title>Draft genome of the scarab beetle Oryctes borbonicus.</title>
        <authorList>
            <person name="Meyer J.M."/>
            <person name="Markov G.V."/>
            <person name="Baskaran P."/>
            <person name="Herrmann M."/>
            <person name="Sommer R.J."/>
            <person name="Roedelsperger C."/>
        </authorList>
    </citation>
    <scope>NUCLEOTIDE SEQUENCE [LARGE SCALE GENOMIC DNA]</scope>
    <source>
        <strain evidence="11">OB123</strain>
        <tissue evidence="11">Whole animal</tissue>
    </source>
</reference>
<dbReference type="InterPro" id="IPR000742">
    <property type="entry name" value="EGF"/>
</dbReference>
<dbReference type="EMBL" id="LJIG01009066">
    <property type="protein sequence ID" value="KRT83823.1"/>
    <property type="molecule type" value="Genomic_DNA"/>
</dbReference>
<keyword evidence="3 8" id="KW-0245">EGF-like domain</keyword>
<evidence type="ECO:0000256" key="1">
    <source>
        <dbReference type="ARBA" id="ARBA00004613"/>
    </source>
</evidence>
<proteinExistence type="predicted"/>
<name>A0A0T6B905_9SCAR</name>
<dbReference type="InterPro" id="IPR001881">
    <property type="entry name" value="EGF-like_Ca-bd_dom"/>
</dbReference>
<dbReference type="InterPro" id="IPR017878">
    <property type="entry name" value="TB_dom"/>
</dbReference>
<keyword evidence="12" id="KW-1185">Reference proteome</keyword>
<protein>
    <submittedName>
        <fullName evidence="11">EGF-like domain containing protein</fullName>
    </submittedName>
</protein>
<dbReference type="InterPro" id="IPR018097">
    <property type="entry name" value="EGF_Ca-bd_CS"/>
</dbReference>
<evidence type="ECO:0000256" key="8">
    <source>
        <dbReference type="PROSITE-ProRule" id="PRU00076"/>
    </source>
</evidence>
<feature type="disulfide bond" evidence="8">
    <location>
        <begin position="81"/>
        <end position="90"/>
    </location>
</feature>
<dbReference type="Pfam" id="PF00683">
    <property type="entry name" value="TB"/>
    <property type="match status" value="2"/>
</dbReference>
<organism evidence="11 12">
    <name type="scientific">Oryctes borbonicus</name>
    <dbReference type="NCBI Taxonomy" id="1629725"/>
    <lineage>
        <taxon>Eukaryota</taxon>
        <taxon>Metazoa</taxon>
        <taxon>Ecdysozoa</taxon>
        <taxon>Arthropoda</taxon>
        <taxon>Hexapoda</taxon>
        <taxon>Insecta</taxon>
        <taxon>Pterygota</taxon>
        <taxon>Neoptera</taxon>
        <taxon>Endopterygota</taxon>
        <taxon>Coleoptera</taxon>
        <taxon>Polyphaga</taxon>
        <taxon>Scarabaeiformia</taxon>
        <taxon>Scarabaeidae</taxon>
        <taxon>Dynastinae</taxon>
        <taxon>Oryctes</taxon>
    </lineage>
</organism>
<evidence type="ECO:0000256" key="4">
    <source>
        <dbReference type="ARBA" id="ARBA00022729"/>
    </source>
</evidence>
<dbReference type="PROSITE" id="PS50026">
    <property type="entry name" value="EGF_3"/>
    <property type="match status" value="3"/>
</dbReference>
<dbReference type="SMART" id="SM00179">
    <property type="entry name" value="EGF_CA"/>
    <property type="match status" value="3"/>
</dbReference>
<dbReference type="AlphaFoldDB" id="A0A0T6B905"/>
<dbReference type="PROSITE" id="PS01186">
    <property type="entry name" value="EGF_2"/>
    <property type="match status" value="2"/>
</dbReference>
<dbReference type="Pfam" id="PF07645">
    <property type="entry name" value="EGF_CA"/>
    <property type="match status" value="2"/>
</dbReference>
<dbReference type="CDD" id="cd00054">
    <property type="entry name" value="EGF_CA"/>
    <property type="match status" value="2"/>
</dbReference>
<dbReference type="InterPro" id="IPR036773">
    <property type="entry name" value="TB_dom_sf"/>
</dbReference>
<comment type="subcellular location">
    <subcellularLocation>
        <location evidence="1">Secreted</location>
    </subcellularLocation>
</comment>
<dbReference type="GO" id="GO:0005509">
    <property type="term" value="F:calcium ion binding"/>
    <property type="evidence" value="ECO:0007669"/>
    <property type="project" value="InterPro"/>
</dbReference>
<dbReference type="PROSITE" id="PS00022">
    <property type="entry name" value="EGF_1"/>
    <property type="match status" value="1"/>
</dbReference>
<dbReference type="OrthoDB" id="6726564at2759"/>
<evidence type="ECO:0000256" key="7">
    <source>
        <dbReference type="ARBA" id="ARBA00023180"/>
    </source>
</evidence>
<comment type="caution">
    <text evidence="8">Lacks conserved residue(s) required for the propagation of feature annotation.</text>
</comment>
<dbReference type="Gene3D" id="2.10.25.10">
    <property type="entry name" value="Laminin"/>
    <property type="match status" value="3"/>
</dbReference>
<dbReference type="SUPFAM" id="SSF57196">
    <property type="entry name" value="EGF/Laminin"/>
    <property type="match status" value="2"/>
</dbReference>
<dbReference type="InterPro" id="IPR013032">
    <property type="entry name" value="EGF-like_CS"/>
</dbReference>
<dbReference type="FunFam" id="2.10.25.10:FF:000097">
    <property type="entry name" value="Fibrillin 2"/>
    <property type="match status" value="1"/>
</dbReference>
<dbReference type="FunFam" id="2.10.25.10:FF:000096">
    <property type="entry name" value="Putative fibrillin 2"/>
    <property type="match status" value="1"/>
</dbReference>
<evidence type="ECO:0000259" key="9">
    <source>
        <dbReference type="PROSITE" id="PS50026"/>
    </source>
</evidence>
<dbReference type="Pfam" id="PF12661">
    <property type="entry name" value="hEGF"/>
    <property type="match status" value="1"/>
</dbReference>
<keyword evidence="4" id="KW-0732">Signal</keyword>
<keyword evidence="6 8" id="KW-1015">Disulfide bond</keyword>
<dbReference type="PANTHER" id="PTHR24040">
    <property type="entry name" value="LAMININ G-LIKE DOMAIN-CONTAINING PROTEIN"/>
    <property type="match status" value="1"/>
</dbReference>
<keyword evidence="5" id="KW-0677">Repeat</keyword>
<feature type="domain" description="EGF-like" evidence="9">
    <location>
        <begin position="158"/>
        <end position="199"/>
    </location>
</feature>
<dbReference type="SMART" id="SM00181">
    <property type="entry name" value="EGF"/>
    <property type="match status" value="4"/>
</dbReference>
<dbReference type="PROSITE" id="PS51364">
    <property type="entry name" value="TB"/>
    <property type="match status" value="2"/>
</dbReference>
<sequence>MCLCENGAKSTSCSASTSEDQQIGKLGNGKPCKAMCMFGGTCVNGRCECAPGYQGEFCTEPVCVEPCKNGGRCIGPNRCACLYGFTGNHCEIDYRTGPCYSGSRGSLCINQLDSVVCTKTLCCATVGKAWGHPCEHCPSRLECEIGYLKNQKTGECVDIDECDAIPYLCLGGKCVNSIGSFTCECPPGQARNPSTNKCDDRDECLDEDICKNGVCRNTIGGYYCLCNQGFIQSQDKTYCIDGRQGFCYTSRNNGICNNRLPMRLSKKDCCCGVNMGQGWGDQCDRCPQHG</sequence>
<evidence type="ECO:0000256" key="3">
    <source>
        <dbReference type="ARBA" id="ARBA00022536"/>
    </source>
</evidence>
<feature type="domain" description="TB" evidence="10">
    <location>
        <begin position="245"/>
        <end position="290"/>
    </location>
</feature>
<feature type="domain" description="TB" evidence="10">
    <location>
        <begin position="97"/>
        <end position="140"/>
    </location>
</feature>
<evidence type="ECO:0000313" key="12">
    <source>
        <dbReference type="Proteomes" id="UP000051574"/>
    </source>
</evidence>
<dbReference type="InterPro" id="IPR049883">
    <property type="entry name" value="NOTCH1_EGF-like"/>
</dbReference>
<gene>
    <name evidence="11" type="ORF">AMK59_4434</name>
</gene>
<dbReference type="PROSITE" id="PS01187">
    <property type="entry name" value="EGF_CA"/>
    <property type="match status" value="1"/>
</dbReference>
<dbReference type="InterPro" id="IPR051145">
    <property type="entry name" value="GAS-SHBG-PROS"/>
</dbReference>
<evidence type="ECO:0000259" key="10">
    <source>
        <dbReference type="PROSITE" id="PS51364"/>
    </source>
</evidence>
<evidence type="ECO:0000256" key="5">
    <source>
        <dbReference type="ARBA" id="ARBA00022737"/>
    </source>
</evidence>
<keyword evidence="2" id="KW-0964">Secreted</keyword>
<dbReference type="Gene3D" id="3.90.290.10">
    <property type="entry name" value="TGF-beta binding (TB) domain"/>
    <property type="match status" value="2"/>
</dbReference>